<name>A0A0E0UWF8_LISMM</name>
<dbReference type="KEGG" id="lmq:LMM7_1305"/>
<dbReference type="InterPro" id="IPR054221">
    <property type="entry name" value="DUF6941"/>
</dbReference>
<proteinExistence type="predicted"/>
<dbReference type="HOGENOM" id="CLU_2465314_0_0_9"/>
<organism evidence="1 2">
    <name type="scientific">Listeria monocytogenes serotype 4a (strain M7)</name>
    <dbReference type="NCBI Taxonomy" id="1030009"/>
    <lineage>
        <taxon>Bacteria</taxon>
        <taxon>Bacillati</taxon>
        <taxon>Bacillota</taxon>
        <taxon>Bacilli</taxon>
        <taxon>Bacillales</taxon>
        <taxon>Listeriaceae</taxon>
        <taxon>Listeria</taxon>
    </lineage>
</organism>
<reference evidence="1 2" key="1">
    <citation type="journal article" date="2011" name="J. Bacteriol.">
        <title>Genome sequence of the nonpathogenic Listeria monocytogenes serovar 4a strain M7.</title>
        <authorList>
            <person name="Chen J."/>
            <person name="Xia Y."/>
            <person name="Cheng C."/>
            <person name="Fang C."/>
            <person name="Shan Y."/>
            <person name="Jin G."/>
            <person name="Fang W."/>
        </authorList>
    </citation>
    <scope>NUCLEOTIDE SEQUENCE [LARGE SCALE GENOMIC DNA]</scope>
    <source>
        <strain evidence="1 2">M7</strain>
    </source>
</reference>
<accession>A0A0E0UWF8</accession>
<dbReference type="Proteomes" id="UP000000486">
    <property type="component" value="Chromosome"/>
</dbReference>
<dbReference type="EMBL" id="CP002816">
    <property type="protein sequence ID" value="AEH92310.1"/>
    <property type="molecule type" value="Genomic_DNA"/>
</dbReference>
<sequence>MVDFDFNPENLLKLTIKDPFDETVFDSGELPYPEGYVNNNKITNSINIALNLNNLTIENVGEYNIFIKSHEEQIDSFPLYFEEDVSHE</sequence>
<protein>
    <submittedName>
        <fullName evidence="1">Uncharacterized protein</fullName>
    </submittedName>
</protein>
<gene>
    <name evidence="1" type="ordered locus">LMM7_1305</name>
</gene>
<dbReference type="PATRIC" id="fig|1030009.3.peg.1294"/>
<dbReference type="Pfam" id="PF22091">
    <property type="entry name" value="DUF6941"/>
    <property type="match status" value="1"/>
</dbReference>
<dbReference type="AlphaFoldDB" id="A0A0E0UWF8"/>
<evidence type="ECO:0000313" key="1">
    <source>
        <dbReference type="EMBL" id="AEH92310.1"/>
    </source>
</evidence>
<evidence type="ECO:0000313" key="2">
    <source>
        <dbReference type="Proteomes" id="UP000000486"/>
    </source>
</evidence>